<dbReference type="InterPro" id="IPR009057">
    <property type="entry name" value="Homeodomain-like_sf"/>
</dbReference>
<evidence type="ECO:0000259" key="14">
    <source>
        <dbReference type="PROSITE" id="PS01124"/>
    </source>
</evidence>
<evidence type="ECO:0000256" key="11">
    <source>
        <dbReference type="ARBA" id="ARBA00049348"/>
    </source>
</evidence>
<keyword evidence="5" id="KW-0808">Transferase</keyword>
<dbReference type="PIRSF" id="PIRSF000409">
    <property type="entry name" value="Ada"/>
    <property type="match status" value="1"/>
</dbReference>
<dbReference type="SUPFAM" id="SSF53155">
    <property type="entry name" value="Methylated DNA-protein cysteine methyltransferase domain"/>
    <property type="match status" value="1"/>
</dbReference>
<dbReference type="GO" id="GO:0006281">
    <property type="term" value="P:DNA repair"/>
    <property type="evidence" value="ECO:0007669"/>
    <property type="project" value="UniProtKB-KW"/>
</dbReference>
<evidence type="ECO:0000256" key="13">
    <source>
        <dbReference type="PIRSR" id="PIRSR000409-3"/>
    </source>
</evidence>
<dbReference type="InterPro" id="IPR014048">
    <property type="entry name" value="MethylDNA_cys_MeTrfase_DNA-bd"/>
</dbReference>
<evidence type="ECO:0000256" key="12">
    <source>
        <dbReference type="PIRSR" id="PIRSR000409-1"/>
    </source>
</evidence>
<evidence type="ECO:0000256" key="8">
    <source>
        <dbReference type="ARBA" id="ARBA00023159"/>
    </source>
</evidence>
<dbReference type="InterPro" id="IPR004026">
    <property type="entry name" value="Ada_DNA_repair_Zn-bd"/>
</dbReference>
<dbReference type="CDD" id="cd06445">
    <property type="entry name" value="ATase"/>
    <property type="match status" value="1"/>
</dbReference>
<dbReference type="InterPro" id="IPR036388">
    <property type="entry name" value="WH-like_DNA-bd_sf"/>
</dbReference>
<dbReference type="SMART" id="SM00342">
    <property type="entry name" value="HTH_ARAC"/>
    <property type="match status" value="1"/>
</dbReference>
<evidence type="ECO:0000256" key="6">
    <source>
        <dbReference type="ARBA" id="ARBA00022763"/>
    </source>
</evidence>
<dbReference type="InterPro" id="IPR036217">
    <property type="entry name" value="MethylDNA_cys_MeTrfase_DNAb"/>
</dbReference>
<comment type="cofactor">
    <cofactor evidence="13">
        <name>Zn(2+)</name>
        <dbReference type="ChEBI" id="CHEBI:29105"/>
    </cofactor>
    <text evidence="13">Binds 1 zinc ion per subunit.</text>
</comment>
<keyword evidence="4 15" id="KW-0489">Methyltransferase</keyword>
<dbReference type="GO" id="GO:0008270">
    <property type="term" value="F:zinc ion binding"/>
    <property type="evidence" value="ECO:0007669"/>
    <property type="project" value="InterPro"/>
</dbReference>
<dbReference type="Pfam" id="PF01035">
    <property type="entry name" value="DNA_binding_1"/>
    <property type="match status" value="1"/>
</dbReference>
<keyword evidence="7" id="KW-0805">Transcription regulation</keyword>
<comment type="caution">
    <text evidence="15">The sequence shown here is derived from an EMBL/GenBank/DDBJ whole genome shotgun (WGS) entry which is preliminary data.</text>
</comment>
<comment type="catalytic activity">
    <reaction evidence="11">
        <text>a 6-O-methyl-2'-deoxyguanosine in DNA + L-cysteinyl-[protein] = S-methyl-L-cysteinyl-[protein] + a 2'-deoxyguanosine in DNA</text>
        <dbReference type="Rhea" id="RHEA:24000"/>
        <dbReference type="Rhea" id="RHEA-COMP:10131"/>
        <dbReference type="Rhea" id="RHEA-COMP:10132"/>
        <dbReference type="Rhea" id="RHEA-COMP:11367"/>
        <dbReference type="Rhea" id="RHEA-COMP:11368"/>
        <dbReference type="ChEBI" id="CHEBI:29950"/>
        <dbReference type="ChEBI" id="CHEBI:82612"/>
        <dbReference type="ChEBI" id="CHEBI:85445"/>
        <dbReference type="ChEBI" id="CHEBI:85448"/>
        <dbReference type="EC" id="2.1.1.63"/>
    </reaction>
</comment>
<feature type="binding site" evidence="13">
    <location>
        <position position="72"/>
    </location>
    <ligand>
        <name>Zn(2+)</name>
        <dbReference type="ChEBI" id="CHEBI:29105"/>
    </ligand>
</feature>
<dbReference type="Pfam" id="PF02805">
    <property type="entry name" value="Ada_Zn_binding"/>
    <property type="match status" value="1"/>
</dbReference>
<evidence type="ECO:0000256" key="9">
    <source>
        <dbReference type="ARBA" id="ARBA00023163"/>
    </source>
</evidence>
<dbReference type="GO" id="GO:0003908">
    <property type="term" value="F:methylated-DNA-[protein]-cysteine S-methyltransferase activity"/>
    <property type="evidence" value="ECO:0007669"/>
    <property type="project" value="UniProtKB-EC"/>
</dbReference>
<dbReference type="Gene3D" id="3.40.10.10">
    <property type="entry name" value="DNA Methylphosphotriester Repair Domain"/>
    <property type="match status" value="1"/>
</dbReference>
<dbReference type="PANTHER" id="PTHR10815:SF14">
    <property type="entry name" value="BIFUNCTIONAL TRANSCRIPTIONAL ACTIVATOR_DNA REPAIR ENZYME ADA"/>
    <property type="match status" value="1"/>
</dbReference>
<keyword evidence="13" id="KW-0479">Metal-binding</keyword>
<evidence type="ECO:0000256" key="7">
    <source>
        <dbReference type="ARBA" id="ARBA00023015"/>
    </source>
</evidence>
<evidence type="ECO:0000256" key="4">
    <source>
        <dbReference type="ARBA" id="ARBA00022603"/>
    </source>
</evidence>
<dbReference type="Pfam" id="PF12833">
    <property type="entry name" value="HTH_18"/>
    <property type="match status" value="1"/>
</dbReference>
<keyword evidence="16" id="KW-1185">Reference proteome</keyword>
<dbReference type="GO" id="GO:0003700">
    <property type="term" value="F:DNA-binding transcription factor activity"/>
    <property type="evidence" value="ECO:0007669"/>
    <property type="project" value="InterPro"/>
</dbReference>
<dbReference type="InterPro" id="IPR035451">
    <property type="entry name" value="Ada-like_dom_sf"/>
</dbReference>
<evidence type="ECO:0000256" key="2">
    <source>
        <dbReference type="ARBA" id="ARBA00008711"/>
    </source>
</evidence>
<name>A0A934VJV5_9BACT</name>
<dbReference type="NCBIfam" id="NF011964">
    <property type="entry name" value="PRK15435.1"/>
    <property type="match status" value="1"/>
</dbReference>
<accession>A0A934VJV5</accession>
<keyword evidence="13" id="KW-0862">Zinc</keyword>
<comment type="similarity">
    <text evidence="2">Belongs to the MGMT family.</text>
</comment>
<dbReference type="EMBL" id="JAENIO010000004">
    <property type="protein sequence ID" value="MBK1832999.1"/>
    <property type="molecule type" value="Genomic_DNA"/>
</dbReference>
<dbReference type="AlphaFoldDB" id="A0A934VJV5"/>
<dbReference type="InterPro" id="IPR008332">
    <property type="entry name" value="MethylG_MeTrfase_N"/>
</dbReference>
<dbReference type="InterPro" id="IPR016221">
    <property type="entry name" value="Bifunct_regulatory_prot_Ada"/>
</dbReference>
<dbReference type="Pfam" id="PF02870">
    <property type="entry name" value="Methyltransf_1N"/>
    <property type="match status" value="1"/>
</dbReference>
<evidence type="ECO:0000256" key="5">
    <source>
        <dbReference type="ARBA" id="ARBA00022679"/>
    </source>
</evidence>
<feature type="binding site" evidence="13">
    <location>
        <position position="42"/>
    </location>
    <ligand>
        <name>Zn(2+)</name>
        <dbReference type="ChEBI" id="CHEBI:29105"/>
    </ligand>
</feature>
<dbReference type="Gene3D" id="1.10.10.60">
    <property type="entry name" value="Homeodomain-like"/>
    <property type="match status" value="1"/>
</dbReference>
<dbReference type="GO" id="GO:0043565">
    <property type="term" value="F:sequence-specific DNA binding"/>
    <property type="evidence" value="ECO:0007669"/>
    <property type="project" value="InterPro"/>
</dbReference>
<dbReference type="PROSITE" id="PS01124">
    <property type="entry name" value="HTH_ARAC_FAMILY_2"/>
    <property type="match status" value="1"/>
</dbReference>
<feature type="domain" description="HTH araC/xylS-type" evidence="14">
    <location>
        <begin position="95"/>
        <end position="184"/>
    </location>
</feature>
<evidence type="ECO:0000313" key="16">
    <source>
        <dbReference type="Proteomes" id="UP000604083"/>
    </source>
</evidence>
<dbReference type="SUPFAM" id="SSF46689">
    <property type="entry name" value="Homeodomain-like"/>
    <property type="match status" value="1"/>
</dbReference>
<keyword evidence="9" id="KW-0804">Transcription</keyword>
<organism evidence="15 16">
    <name type="scientific">Roseibacillus ishigakijimensis</name>
    <dbReference type="NCBI Taxonomy" id="454146"/>
    <lineage>
        <taxon>Bacteria</taxon>
        <taxon>Pseudomonadati</taxon>
        <taxon>Verrucomicrobiota</taxon>
        <taxon>Verrucomicrobiia</taxon>
        <taxon>Verrucomicrobiales</taxon>
        <taxon>Verrucomicrobiaceae</taxon>
        <taxon>Roseibacillus</taxon>
    </lineage>
</organism>
<dbReference type="Gene3D" id="3.30.160.70">
    <property type="entry name" value="Methylated DNA-protein cysteine methyltransferase domain"/>
    <property type="match status" value="1"/>
</dbReference>
<feature type="binding site" evidence="13">
    <location>
        <position position="69"/>
    </location>
    <ligand>
        <name>Zn(2+)</name>
        <dbReference type="ChEBI" id="CHEBI:29105"/>
    </ligand>
</feature>
<dbReference type="GO" id="GO:0032259">
    <property type="term" value="P:methylation"/>
    <property type="evidence" value="ECO:0007669"/>
    <property type="project" value="UniProtKB-KW"/>
</dbReference>
<evidence type="ECO:0000256" key="10">
    <source>
        <dbReference type="ARBA" id="ARBA00023204"/>
    </source>
</evidence>
<evidence type="ECO:0000313" key="15">
    <source>
        <dbReference type="EMBL" id="MBK1832999.1"/>
    </source>
</evidence>
<dbReference type="PANTHER" id="PTHR10815">
    <property type="entry name" value="METHYLATED-DNA--PROTEIN-CYSTEINE METHYLTRANSFERASE"/>
    <property type="match status" value="1"/>
</dbReference>
<dbReference type="FunFam" id="1.10.10.10:FF:000214">
    <property type="entry name" value="Methylated-DNA--protein-cysteine methyltransferase"/>
    <property type="match status" value="1"/>
</dbReference>
<keyword evidence="8" id="KW-0010">Activator</keyword>
<feature type="binding site" evidence="13">
    <location>
        <position position="38"/>
    </location>
    <ligand>
        <name>Zn(2+)</name>
        <dbReference type="ChEBI" id="CHEBI:29105"/>
    </ligand>
</feature>
<sequence>MPPSPDKTDCQRWEAVCRNDAEADGEFYYAVKTTGVYCRPSCPSRQPLRKNVVFHDSRQSAEEAGFRPCKRCQPDGGTLAEDYARKVAAACRAIEDAEEAPALDELACGAAMSKFHFHRVFVQLTGLTLKAYGKAHRAGRVRQKLARGGSVTEAIHGAGYGSGSRFYEESSQILGMKPQSYRDGGVGETIRFAVGECSLGAVLVASSEKGICALSLGDEPEKLVRELQDQFSKADLVGGDRDYEKLVSEVIGFLETPRTGWTLPLDVRGTAFQIRVWNALREIPPGRTLGYRELAERIGCPKSARAVASACAANKIAVAIPCHRVTRSDGTLSGYRWGVTRKRTLIEREGS</sequence>
<proteinExistence type="inferred from homology"/>
<dbReference type="RefSeq" id="WP_200390430.1">
    <property type="nucleotide sequence ID" value="NZ_JAENIO010000004.1"/>
</dbReference>
<dbReference type="NCBIfam" id="TIGR00589">
    <property type="entry name" value="ogt"/>
    <property type="match status" value="1"/>
</dbReference>
<dbReference type="Gene3D" id="1.10.10.10">
    <property type="entry name" value="Winged helix-like DNA-binding domain superfamily/Winged helix DNA-binding domain"/>
    <property type="match status" value="1"/>
</dbReference>
<evidence type="ECO:0000256" key="3">
    <source>
        <dbReference type="ARBA" id="ARBA00011918"/>
    </source>
</evidence>
<evidence type="ECO:0000256" key="1">
    <source>
        <dbReference type="ARBA" id="ARBA00001286"/>
    </source>
</evidence>
<keyword evidence="15" id="KW-0238">DNA-binding</keyword>
<dbReference type="SUPFAM" id="SSF46767">
    <property type="entry name" value="Methylated DNA-protein cysteine methyltransferase, C-terminal domain"/>
    <property type="match status" value="1"/>
</dbReference>
<dbReference type="InterPro" id="IPR018060">
    <property type="entry name" value="HTH_AraC"/>
</dbReference>
<keyword evidence="6" id="KW-0227">DNA damage</keyword>
<keyword evidence="10" id="KW-0234">DNA repair</keyword>
<feature type="active site" description="Nucleophile; methyl group acceptor from methylphosphotriester" evidence="12">
    <location>
        <position position="38"/>
    </location>
</feature>
<protein>
    <recommendedName>
        <fullName evidence="3">methylated-DNA--[protein]-cysteine S-methyltransferase</fullName>
        <ecNumber evidence="3">2.1.1.63</ecNumber>
    </recommendedName>
</protein>
<dbReference type="InterPro" id="IPR036631">
    <property type="entry name" value="MGMT_N_sf"/>
</dbReference>
<dbReference type="Proteomes" id="UP000604083">
    <property type="component" value="Unassembled WGS sequence"/>
</dbReference>
<feature type="active site" description="Nucleophile; methyl group acceptor from either O6-methylguanine or O4-methylthymine" evidence="12">
    <location>
        <position position="322"/>
    </location>
</feature>
<dbReference type="EC" id="2.1.1.63" evidence="3"/>
<gene>
    <name evidence="15" type="primary">ada</name>
    <name evidence="15" type="ORF">JIN78_02905</name>
</gene>
<reference evidence="15" key="1">
    <citation type="submission" date="2021-01" db="EMBL/GenBank/DDBJ databases">
        <title>Modified the classification status of verrucomicrobia.</title>
        <authorList>
            <person name="Feng X."/>
        </authorList>
    </citation>
    <scope>NUCLEOTIDE SEQUENCE</scope>
    <source>
        <strain evidence="15">KCTC 12986</strain>
    </source>
</reference>
<comment type="catalytic activity">
    <reaction evidence="1">
        <text>a 4-O-methyl-thymidine in DNA + L-cysteinyl-[protein] = a thymidine in DNA + S-methyl-L-cysteinyl-[protein]</text>
        <dbReference type="Rhea" id="RHEA:53428"/>
        <dbReference type="Rhea" id="RHEA-COMP:10131"/>
        <dbReference type="Rhea" id="RHEA-COMP:10132"/>
        <dbReference type="Rhea" id="RHEA-COMP:13555"/>
        <dbReference type="Rhea" id="RHEA-COMP:13556"/>
        <dbReference type="ChEBI" id="CHEBI:29950"/>
        <dbReference type="ChEBI" id="CHEBI:82612"/>
        <dbReference type="ChEBI" id="CHEBI:137386"/>
        <dbReference type="ChEBI" id="CHEBI:137387"/>
        <dbReference type="EC" id="2.1.1.63"/>
    </reaction>
</comment>
<dbReference type="SUPFAM" id="SSF57884">
    <property type="entry name" value="Ada DNA repair protein, N-terminal domain (N-Ada 10)"/>
    <property type="match status" value="1"/>
</dbReference>